<accession>A0ABX6K341</accession>
<evidence type="ECO:0000256" key="1">
    <source>
        <dbReference type="SAM" id="Phobius"/>
    </source>
</evidence>
<feature type="transmembrane region" description="Helical" evidence="1">
    <location>
        <begin position="58"/>
        <end position="79"/>
    </location>
</feature>
<dbReference type="RefSeq" id="WP_166331702.1">
    <property type="nucleotide sequence ID" value="NZ_CP049933.1"/>
</dbReference>
<evidence type="ECO:0000313" key="2">
    <source>
        <dbReference type="EMBL" id="QIM19460.1"/>
    </source>
</evidence>
<sequence>MSTPNEKQQGIADAAKARAELYGTLSQLKDRLNYAQRIDNAVDDARHKIAEQKRQNPVAFALGVVGAAAVAGSIVWGIASAAAKRLR</sequence>
<dbReference type="Pfam" id="PF12277">
    <property type="entry name" value="DUF3618"/>
    <property type="match status" value="1"/>
</dbReference>
<dbReference type="InterPro" id="IPR022062">
    <property type="entry name" value="DUF3618"/>
</dbReference>
<proteinExistence type="predicted"/>
<keyword evidence="1" id="KW-0472">Membrane</keyword>
<dbReference type="EMBL" id="CP049933">
    <property type="protein sequence ID" value="QIM19460.1"/>
    <property type="molecule type" value="Genomic_DNA"/>
</dbReference>
<keyword evidence="3" id="KW-1185">Reference proteome</keyword>
<evidence type="ECO:0000313" key="3">
    <source>
        <dbReference type="Proteomes" id="UP000503441"/>
    </source>
</evidence>
<keyword evidence="1" id="KW-0812">Transmembrane</keyword>
<reference evidence="2 3" key="1">
    <citation type="submission" date="2020-03" db="EMBL/GenBank/DDBJ databases">
        <title>Leucobacter sp. nov., isolated from beetles.</title>
        <authorList>
            <person name="Hyun D.-W."/>
            <person name="Bae J.-W."/>
        </authorList>
    </citation>
    <scope>NUCLEOTIDE SEQUENCE [LARGE SCALE GENOMIC DNA]</scope>
    <source>
        <strain evidence="2 3">HDW9A</strain>
    </source>
</reference>
<name>A0ABX6K341_9MICO</name>
<protein>
    <submittedName>
        <fullName evidence="2">DUF3618 domain-containing protein</fullName>
    </submittedName>
</protein>
<dbReference type="Proteomes" id="UP000503441">
    <property type="component" value="Chromosome"/>
</dbReference>
<organism evidence="2 3">
    <name type="scientific">Leucobacter coleopterorum</name>
    <dbReference type="NCBI Taxonomy" id="2714933"/>
    <lineage>
        <taxon>Bacteria</taxon>
        <taxon>Bacillati</taxon>
        <taxon>Actinomycetota</taxon>
        <taxon>Actinomycetes</taxon>
        <taxon>Micrococcales</taxon>
        <taxon>Microbacteriaceae</taxon>
        <taxon>Leucobacter</taxon>
    </lineage>
</organism>
<keyword evidence="1" id="KW-1133">Transmembrane helix</keyword>
<gene>
    <name evidence="2" type="ORF">G7066_14375</name>
</gene>